<sequence>MQKQQTDVQVIVAGLPRTGTLSLKWALDKLGYGPSFHLMDIKNQFQSVKRSAEVVKVVDQEERQSKLRELFNGYSAVLEQPASTCLPDLLEIYPNAKVILSMRSSPEVWLDSWKGLGVDVRGLQFRLLGYWAPGVLTSSDLYRAWTITAAQNHGISEPCVELYHKHNAWVESLVPEERLLRFNCTQGWAPLIEFLDVQKVTEGQLGEFPRANQRVVLRSLKRAAMLYGLGAWVLMFCALYMVIERFAPLGGGLKSTYSLAA</sequence>
<gene>
    <name evidence="2" type="ORF">KHLLAP_LOCUS6186</name>
</gene>
<dbReference type="EMBL" id="CAUWAG010000007">
    <property type="protein sequence ID" value="CAJ2505718.1"/>
    <property type="molecule type" value="Genomic_DNA"/>
</dbReference>
<accession>A0AAI8VIU9</accession>
<dbReference type="SUPFAM" id="SSF52540">
    <property type="entry name" value="P-loop containing nucleoside triphosphate hydrolases"/>
    <property type="match status" value="1"/>
</dbReference>
<dbReference type="Gene3D" id="3.40.50.300">
    <property type="entry name" value="P-loop containing nucleotide triphosphate hydrolases"/>
    <property type="match status" value="1"/>
</dbReference>
<protein>
    <submittedName>
        <fullName evidence="2">Uu.00g131120.m01.CDS01</fullName>
    </submittedName>
</protein>
<evidence type="ECO:0000313" key="2">
    <source>
        <dbReference type="EMBL" id="CAJ2505718.1"/>
    </source>
</evidence>
<dbReference type="Proteomes" id="UP001295740">
    <property type="component" value="Unassembled WGS sequence"/>
</dbReference>
<comment type="caution">
    <text evidence="2">The sequence shown here is derived from an EMBL/GenBank/DDBJ whole genome shotgun (WGS) entry which is preliminary data.</text>
</comment>
<reference evidence="2" key="1">
    <citation type="submission" date="2023-10" db="EMBL/GenBank/DDBJ databases">
        <authorList>
            <person name="Hackl T."/>
        </authorList>
    </citation>
    <scope>NUCLEOTIDE SEQUENCE</scope>
</reference>
<dbReference type="PANTHER" id="PTHR36978:SF4">
    <property type="entry name" value="P-LOOP CONTAINING NUCLEOSIDE TRIPHOSPHATE HYDROLASE PROTEIN"/>
    <property type="match status" value="1"/>
</dbReference>
<organism evidence="2 3">
    <name type="scientific">Anthostomella pinea</name>
    <dbReference type="NCBI Taxonomy" id="933095"/>
    <lineage>
        <taxon>Eukaryota</taxon>
        <taxon>Fungi</taxon>
        <taxon>Dikarya</taxon>
        <taxon>Ascomycota</taxon>
        <taxon>Pezizomycotina</taxon>
        <taxon>Sordariomycetes</taxon>
        <taxon>Xylariomycetidae</taxon>
        <taxon>Xylariales</taxon>
        <taxon>Xylariaceae</taxon>
        <taxon>Anthostomella</taxon>
    </lineage>
</organism>
<dbReference type="InterPro" id="IPR027417">
    <property type="entry name" value="P-loop_NTPase"/>
</dbReference>
<evidence type="ECO:0000256" key="1">
    <source>
        <dbReference type="SAM" id="Phobius"/>
    </source>
</evidence>
<proteinExistence type="predicted"/>
<keyword evidence="1" id="KW-0812">Transmembrane</keyword>
<keyword evidence="1" id="KW-1133">Transmembrane helix</keyword>
<dbReference type="AlphaFoldDB" id="A0AAI8VIU9"/>
<feature type="transmembrane region" description="Helical" evidence="1">
    <location>
        <begin position="224"/>
        <end position="243"/>
    </location>
</feature>
<keyword evidence="3" id="KW-1185">Reference proteome</keyword>
<name>A0AAI8VIU9_9PEZI</name>
<keyword evidence="1" id="KW-0472">Membrane</keyword>
<dbReference type="InterPro" id="IPR040632">
    <property type="entry name" value="Sulfotransfer_4"/>
</dbReference>
<dbReference type="PANTHER" id="PTHR36978">
    <property type="entry name" value="P-LOOP CONTAINING NUCLEOTIDE TRIPHOSPHATE HYDROLASE"/>
    <property type="match status" value="1"/>
</dbReference>
<evidence type="ECO:0000313" key="3">
    <source>
        <dbReference type="Proteomes" id="UP001295740"/>
    </source>
</evidence>
<dbReference type="Pfam" id="PF17784">
    <property type="entry name" value="Sulfotransfer_4"/>
    <property type="match status" value="1"/>
</dbReference>